<dbReference type="RefSeq" id="WP_377732431.1">
    <property type="nucleotide sequence ID" value="NZ_JBHSRI010000002.1"/>
</dbReference>
<evidence type="ECO:0008006" key="4">
    <source>
        <dbReference type="Google" id="ProtNLM"/>
    </source>
</evidence>
<accession>A0ABW1L2Z1</accession>
<evidence type="ECO:0000313" key="3">
    <source>
        <dbReference type="Proteomes" id="UP001596170"/>
    </source>
</evidence>
<name>A0ABW1L2Z1_9BACL</name>
<reference evidence="3" key="1">
    <citation type="journal article" date="2019" name="Int. J. Syst. Evol. Microbiol.">
        <title>The Global Catalogue of Microorganisms (GCM) 10K type strain sequencing project: providing services to taxonomists for standard genome sequencing and annotation.</title>
        <authorList>
            <consortium name="The Broad Institute Genomics Platform"/>
            <consortium name="The Broad Institute Genome Sequencing Center for Infectious Disease"/>
            <person name="Wu L."/>
            <person name="Ma J."/>
        </authorList>
    </citation>
    <scope>NUCLEOTIDE SEQUENCE [LARGE SCALE GENOMIC DNA]</scope>
    <source>
        <strain evidence="3">CCUG 54527</strain>
    </source>
</reference>
<keyword evidence="3" id="KW-1185">Reference proteome</keyword>
<dbReference type="Proteomes" id="UP001596170">
    <property type="component" value="Unassembled WGS sequence"/>
</dbReference>
<feature type="repeat" description="TPR" evidence="1">
    <location>
        <begin position="141"/>
        <end position="174"/>
    </location>
</feature>
<gene>
    <name evidence="2" type="ORF">ACFPYN_02990</name>
</gene>
<evidence type="ECO:0000313" key="2">
    <source>
        <dbReference type="EMBL" id="MFC6038413.1"/>
    </source>
</evidence>
<dbReference type="InterPro" id="IPR011990">
    <property type="entry name" value="TPR-like_helical_dom_sf"/>
</dbReference>
<dbReference type="Gene3D" id="1.25.40.10">
    <property type="entry name" value="Tetratricopeptide repeat domain"/>
    <property type="match status" value="1"/>
</dbReference>
<keyword evidence="1" id="KW-0802">TPR repeat</keyword>
<dbReference type="SUPFAM" id="SSF48452">
    <property type="entry name" value="TPR-like"/>
    <property type="match status" value="1"/>
</dbReference>
<dbReference type="SMART" id="SM00028">
    <property type="entry name" value="TPR"/>
    <property type="match status" value="3"/>
</dbReference>
<dbReference type="PROSITE" id="PS50005">
    <property type="entry name" value="TPR"/>
    <property type="match status" value="1"/>
</dbReference>
<sequence>MDFKKLREDLSSITDIIYFDSNQYLREKSSNLSKLKQFIIKTEVFLEQIKEDALINKEEKYFLYGTLGNLYRIYGEPKISINYLELNLKYAIEEKLYKKEIISLIRLGEALKYDNKLEEALEKFNLALVRCEETDENSHLDFAFQHKGKCLLELNRLEDAMNCFQSALELRKSKGNSSLIYSTEQAIEFAQNIQN</sequence>
<protein>
    <recommendedName>
        <fullName evidence="4">Tetratricopeptide repeat protein</fullName>
    </recommendedName>
</protein>
<organism evidence="2 3">
    <name type="scientific">Paenisporosarcina macmurdoensis</name>
    <dbReference type="NCBI Taxonomy" id="212659"/>
    <lineage>
        <taxon>Bacteria</taxon>
        <taxon>Bacillati</taxon>
        <taxon>Bacillota</taxon>
        <taxon>Bacilli</taxon>
        <taxon>Bacillales</taxon>
        <taxon>Caryophanaceae</taxon>
        <taxon>Paenisporosarcina</taxon>
    </lineage>
</organism>
<proteinExistence type="predicted"/>
<dbReference type="EMBL" id="JBHSRI010000002">
    <property type="protein sequence ID" value="MFC6038413.1"/>
    <property type="molecule type" value="Genomic_DNA"/>
</dbReference>
<comment type="caution">
    <text evidence="2">The sequence shown here is derived from an EMBL/GenBank/DDBJ whole genome shotgun (WGS) entry which is preliminary data.</text>
</comment>
<dbReference type="InterPro" id="IPR019734">
    <property type="entry name" value="TPR_rpt"/>
</dbReference>
<evidence type="ECO:0000256" key="1">
    <source>
        <dbReference type="PROSITE-ProRule" id="PRU00339"/>
    </source>
</evidence>